<sequence length="288" mass="30082">MLVSTLILNGLVMGAIYALIGVGLSLIFGVLEIVNFAHGPIYTLGALVLALLVGHFGFGFLPAAFVSALGVAAFGYILYRLFLQHIRKGEFERGIILTLGIGIVVQNALIYFYGATPQILDTEFSFRDISFLGLRVEMIKAIAVGFAIVSITTLHLVLTRTRFGMAIRALSQNREAALVVGMRPAVIAGHAVVIGTALAGLAGAVLAPVFTVHPLMGGPILFKAFAIVIIGGLGHLPGAVVASLIIGVSESLAGGLGSASLQDAAVFLVMIAMLQFRPMGLFGKGVRI</sequence>
<evidence type="ECO:0000256" key="7">
    <source>
        <dbReference type="ARBA" id="ARBA00023136"/>
    </source>
</evidence>
<feature type="transmembrane region" description="Helical" evidence="9">
    <location>
        <begin position="95"/>
        <end position="114"/>
    </location>
</feature>
<dbReference type="Pfam" id="PF02653">
    <property type="entry name" value="BPD_transp_2"/>
    <property type="match status" value="1"/>
</dbReference>
<comment type="similarity">
    <text evidence="8">Belongs to the binding-protein-dependent transport system permease family. LivHM subfamily.</text>
</comment>
<feature type="transmembrane region" description="Helical" evidence="9">
    <location>
        <begin position="224"/>
        <end position="248"/>
    </location>
</feature>
<dbReference type="Proteomes" id="UP001387293">
    <property type="component" value="Unassembled WGS sequence"/>
</dbReference>
<gene>
    <name evidence="10" type="ORF">O7A60_29805</name>
</gene>
<keyword evidence="11" id="KW-1185">Reference proteome</keyword>
<feature type="transmembrane region" description="Helical" evidence="9">
    <location>
        <begin position="191"/>
        <end position="212"/>
    </location>
</feature>
<keyword evidence="7 9" id="KW-0472">Membrane</keyword>
<organism evidence="10 11">
    <name type="scientific">Mesorhizobium salmacidum</name>
    <dbReference type="NCBI Taxonomy" id="3015171"/>
    <lineage>
        <taxon>Bacteria</taxon>
        <taxon>Pseudomonadati</taxon>
        <taxon>Pseudomonadota</taxon>
        <taxon>Alphaproteobacteria</taxon>
        <taxon>Hyphomicrobiales</taxon>
        <taxon>Phyllobacteriaceae</taxon>
        <taxon>Mesorhizobium</taxon>
    </lineage>
</organism>
<feature type="transmembrane region" description="Helical" evidence="9">
    <location>
        <begin position="138"/>
        <end position="158"/>
    </location>
</feature>
<evidence type="ECO:0000256" key="2">
    <source>
        <dbReference type="ARBA" id="ARBA00022448"/>
    </source>
</evidence>
<name>A0ABU8L7E5_9HYPH</name>
<comment type="caution">
    <text evidence="10">The sequence shown here is derived from an EMBL/GenBank/DDBJ whole genome shotgun (WGS) entry which is preliminary data.</text>
</comment>
<evidence type="ECO:0000256" key="6">
    <source>
        <dbReference type="ARBA" id="ARBA00022989"/>
    </source>
</evidence>
<evidence type="ECO:0000256" key="4">
    <source>
        <dbReference type="ARBA" id="ARBA00022692"/>
    </source>
</evidence>
<feature type="transmembrane region" description="Helical" evidence="9">
    <location>
        <begin position="6"/>
        <end position="29"/>
    </location>
</feature>
<feature type="transmembrane region" description="Helical" evidence="9">
    <location>
        <begin position="41"/>
        <end position="58"/>
    </location>
</feature>
<dbReference type="EMBL" id="JAPYKS010000042">
    <property type="protein sequence ID" value="MEI9412909.1"/>
    <property type="molecule type" value="Genomic_DNA"/>
</dbReference>
<dbReference type="InterPro" id="IPR001851">
    <property type="entry name" value="ABC_transp_permease"/>
</dbReference>
<keyword evidence="6 9" id="KW-1133">Transmembrane helix</keyword>
<evidence type="ECO:0000256" key="9">
    <source>
        <dbReference type="SAM" id="Phobius"/>
    </source>
</evidence>
<feature type="transmembrane region" description="Helical" evidence="9">
    <location>
        <begin position="64"/>
        <end position="83"/>
    </location>
</feature>
<keyword evidence="5" id="KW-0029">Amino-acid transport</keyword>
<evidence type="ECO:0000313" key="11">
    <source>
        <dbReference type="Proteomes" id="UP001387293"/>
    </source>
</evidence>
<feature type="transmembrane region" description="Helical" evidence="9">
    <location>
        <begin position="255"/>
        <end position="276"/>
    </location>
</feature>
<dbReference type="PANTHER" id="PTHR11795">
    <property type="entry name" value="BRANCHED-CHAIN AMINO ACID TRANSPORT SYSTEM PERMEASE PROTEIN LIVH"/>
    <property type="match status" value="1"/>
</dbReference>
<keyword evidence="2" id="KW-0813">Transport</keyword>
<evidence type="ECO:0000256" key="3">
    <source>
        <dbReference type="ARBA" id="ARBA00022475"/>
    </source>
</evidence>
<proteinExistence type="inferred from homology"/>
<accession>A0ABU8L7E5</accession>
<dbReference type="RefSeq" id="WP_337109256.1">
    <property type="nucleotide sequence ID" value="NZ_JAPYKS010000042.1"/>
</dbReference>
<dbReference type="CDD" id="cd06582">
    <property type="entry name" value="TM_PBP1_LivH_like"/>
    <property type="match status" value="1"/>
</dbReference>
<protein>
    <submittedName>
        <fullName evidence="10">Branched-chain amino acid ABC transporter permease</fullName>
    </submittedName>
</protein>
<dbReference type="PANTHER" id="PTHR11795:SF445">
    <property type="entry name" value="AMINO ACID ABC TRANSPORTER PERMEASE PROTEIN"/>
    <property type="match status" value="1"/>
</dbReference>
<comment type="subcellular location">
    <subcellularLocation>
        <location evidence="1">Cell membrane</location>
        <topology evidence="1">Multi-pass membrane protein</topology>
    </subcellularLocation>
</comment>
<evidence type="ECO:0000256" key="5">
    <source>
        <dbReference type="ARBA" id="ARBA00022970"/>
    </source>
</evidence>
<reference evidence="10 11" key="1">
    <citation type="submission" date="2022-12" db="EMBL/GenBank/DDBJ databases">
        <authorList>
            <person name="Muema E."/>
        </authorList>
    </citation>
    <scope>NUCLEOTIDE SEQUENCE [LARGE SCALE GENOMIC DNA]</scope>
    <source>
        <strain evidence="11">1326</strain>
    </source>
</reference>
<keyword evidence="4 9" id="KW-0812">Transmembrane</keyword>
<evidence type="ECO:0000256" key="8">
    <source>
        <dbReference type="ARBA" id="ARBA00037998"/>
    </source>
</evidence>
<evidence type="ECO:0000313" key="10">
    <source>
        <dbReference type="EMBL" id="MEI9412909.1"/>
    </source>
</evidence>
<keyword evidence="3" id="KW-1003">Cell membrane</keyword>
<evidence type="ECO:0000256" key="1">
    <source>
        <dbReference type="ARBA" id="ARBA00004651"/>
    </source>
</evidence>
<dbReference type="InterPro" id="IPR052157">
    <property type="entry name" value="BCAA_transport_permease"/>
</dbReference>